<protein>
    <submittedName>
        <fullName evidence="2">Uncharacterized protein</fullName>
    </submittedName>
</protein>
<dbReference type="EMBL" id="FN645524">
    <property type="protein sequence ID" value="CBI82859.1"/>
    <property type="molecule type" value="Genomic_DNA"/>
</dbReference>
<gene>
    <name evidence="2" type="ORF">BARSC_190130</name>
</gene>
<feature type="region of interest" description="Disordered" evidence="1">
    <location>
        <begin position="1"/>
        <end position="20"/>
    </location>
</feature>
<evidence type="ECO:0000256" key="1">
    <source>
        <dbReference type="SAM" id="MobiDB-lite"/>
    </source>
</evidence>
<name>E6Z171_BARSR</name>
<evidence type="ECO:0000313" key="2">
    <source>
        <dbReference type="EMBL" id="CBI82859.1"/>
    </source>
</evidence>
<accession>E6Z171</accession>
<reference evidence="2" key="1">
    <citation type="journal article" date="2011" name="PLoS Genet.">
        <title>Parallel evolution of a type IV secretion system in radiating lineages of the host-restricted bacterial pathogen Bartonella.</title>
        <authorList>
            <person name="Engel P."/>
            <person name="Salzburger W."/>
            <person name="Liesch M."/>
            <person name="Chang C.C."/>
            <person name="Maruyama S."/>
            <person name="Lanz C."/>
            <person name="Calteau A."/>
            <person name="Lajus A."/>
            <person name="Medigue C."/>
            <person name="Schuster S.C."/>
            <person name="Dehio C."/>
        </authorList>
    </citation>
    <scope>NUCLEOTIDE SEQUENCE</scope>
    <source>
        <strain evidence="2">R1</strain>
    </source>
</reference>
<dbReference type="AlphaFoldDB" id="E6Z171"/>
<sequence>MFFALLGHPPPPAGSERPRIGIPGVKNTEFRSAFLLLVL</sequence>
<organism evidence="2">
    <name type="scientific">Bartonella schoenbuchensis (strain DSM 13525 / NCTC 13165 / R1)</name>
    <dbReference type="NCBI Taxonomy" id="687861"/>
    <lineage>
        <taxon>Bacteria</taxon>
        <taxon>Pseudomonadati</taxon>
        <taxon>Pseudomonadota</taxon>
        <taxon>Alphaproteobacteria</taxon>
        <taxon>Hyphomicrobiales</taxon>
        <taxon>Bartonellaceae</taxon>
        <taxon>Bartonella</taxon>
    </lineage>
</organism>
<proteinExistence type="predicted"/>